<dbReference type="PANTHER" id="PTHR24287:SF1">
    <property type="entry name" value="P450, PUTATIVE (EUROFUNG)-RELATED"/>
    <property type="match status" value="1"/>
</dbReference>
<evidence type="ECO:0000313" key="10">
    <source>
        <dbReference type="EMBL" id="TVY60872.1"/>
    </source>
</evidence>
<dbReference type="PRINTS" id="PR00463">
    <property type="entry name" value="EP450I"/>
</dbReference>
<evidence type="ECO:0000256" key="1">
    <source>
        <dbReference type="ARBA" id="ARBA00001971"/>
    </source>
</evidence>
<dbReference type="EMBL" id="QGMK01002060">
    <property type="protein sequence ID" value="TVY60872.1"/>
    <property type="molecule type" value="Genomic_DNA"/>
</dbReference>
<dbReference type="InterPro" id="IPR002401">
    <property type="entry name" value="Cyt_P450_E_grp-I"/>
</dbReference>
<dbReference type="PRINTS" id="PR00385">
    <property type="entry name" value="P450"/>
</dbReference>
<evidence type="ECO:0000256" key="4">
    <source>
        <dbReference type="ARBA" id="ARBA00022723"/>
    </source>
</evidence>
<sequence>EETNLLPLLYRFTMDVSTEFLFGESVNSQSSALHAQDSGNTKELQGELDFSDAMTFAQEHISWRIRLTALRYLPLKGFNQACKTVKSFADRFVAIALDPNHKPPSILPGQKPKFVLLNELVAETRDPIELRDQVLHLLLAGRDTTSALLAWTLLLLSRYPVEFAALRAAIISHFGTASAPTAELTFESLKSCKELKNVLFETLRLYPLVPLNGRQAVKDTFLPTGGGPDGKQPVAVRKGEVVGYSAYVMQRRKDIWGEDADEFRPGRWEGRKLGWEFIAFSGGPRICLGQQYALNEASFVIVKFLQRFDGMEAVDMTGPLKKGLSLTLSPGDGVKVRMHRAAS</sequence>
<dbReference type="Gene3D" id="1.10.630.10">
    <property type="entry name" value="Cytochrome P450"/>
    <property type="match status" value="1"/>
</dbReference>
<dbReference type="GO" id="GO:0020037">
    <property type="term" value="F:heme binding"/>
    <property type="evidence" value="ECO:0007669"/>
    <property type="project" value="InterPro"/>
</dbReference>
<accession>A0A8T9BYM0</accession>
<keyword evidence="6 8" id="KW-0408">Iron</keyword>
<gene>
    <name evidence="10" type="primary">CYP52A13</name>
    <name evidence="10" type="ORF">LSUE1_G008030</name>
</gene>
<name>A0A8T9BYM0_9HELO</name>
<evidence type="ECO:0000256" key="7">
    <source>
        <dbReference type="ARBA" id="ARBA00023033"/>
    </source>
</evidence>
<evidence type="ECO:0000256" key="6">
    <source>
        <dbReference type="ARBA" id="ARBA00023004"/>
    </source>
</evidence>
<dbReference type="PANTHER" id="PTHR24287">
    <property type="entry name" value="P450, PUTATIVE (EUROFUNG)-RELATED"/>
    <property type="match status" value="1"/>
</dbReference>
<evidence type="ECO:0000256" key="2">
    <source>
        <dbReference type="ARBA" id="ARBA00010617"/>
    </source>
</evidence>
<evidence type="ECO:0000256" key="9">
    <source>
        <dbReference type="RuleBase" id="RU000461"/>
    </source>
</evidence>
<dbReference type="PROSITE" id="PS00086">
    <property type="entry name" value="CYTOCHROME_P450"/>
    <property type="match status" value="1"/>
</dbReference>
<dbReference type="OrthoDB" id="1470350at2759"/>
<comment type="cofactor">
    <cofactor evidence="1 8">
        <name>heme</name>
        <dbReference type="ChEBI" id="CHEBI:30413"/>
    </cofactor>
</comment>
<evidence type="ECO:0000313" key="11">
    <source>
        <dbReference type="Proteomes" id="UP000469558"/>
    </source>
</evidence>
<protein>
    <submittedName>
        <fullName evidence="10">Cytochrome P450 52A13</fullName>
    </submittedName>
</protein>
<dbReference type="Proteomes" id="UP000469558">
    <property type="component" value="Unassembled WGS sequence"/>
</dbReference>
<feature type="non-terminal residue" evidence="10">
    <location>
        <position position="1"/>
    </location>
</feature>
<keyword evidence="3 8" id="KW-0349">Heme</keyword>
<organism evidence="10 11">
    <name type="scientific">Lachnellula suecica</name>
    <dbReference type="NCBI Taxonomy" id="602035"/>
    <lineage>
        <taxon>Eukaryota</taxon>
        <taxon>Fungi</taxon>
        <taxon>Dikarya</taxon>
        <taxon>Ascomycota</taxon>
        <taxon>Pezizomycotina</taxon>
        <taxon>Leotiomycetes</taxon>
        <taxon>Helotiales</taxon>
        <taxon>Lachnaceae</taxon>
        <taxon>Lachnellula</taxon>
    </lineage>
</organism>
<feature type="binding site" description="axial binding residue" evidence="8">
    <location>
        <position position="287"/>
    </location>
    <ligand>
        <name>heme</name>
        <dbReference type="ChEBI" id="CHEBI:30413"/>
    </ligand>
    <ligandPart>
        <name>Fe</name>
        <dbReference type="ChEBI" id="CHEBI:18248"/>
    </ligandPart>
</feature>
<comment type="similarity">
    <text evidence="2 9">Belongs to the cytochrome P450 family.</text>
</comment>
<evidence type="ECO:0000256" key="3">
    <source>
        <dbReference type="ARBA" id="ARBA00022617"/>
    </source>
</evidence>
<keyword evidence="11" id="KW-1185">Reference proteome</keyword>
<proteinExistence type="inferred from homology"/>
<dbReference type="InterPro" id="IPR001128">
    <property type="entry name" value="Cyt_P450"/>
</dbReference>
<dbReference type="GO" id="GO:0016705">
    <property type="term" value="F:oxidoreductase activity, acting on paired donors, with incorporation or reduction of molecular oxygen"/>
    <property type="evidence" value="ECO:0007669"/>
    <property type="project" value="InterPro"/>
</dbReference>
<dbReference type="InterPro" id="IPR017972">
    <property type="entry name" value="Cyt_P450_CS"/>
</dbReference>
<dbReference type="SUPFAM" id="SSF48264">
    <property type="entry name" value="Cytochrome P450"/>
    <property type="match status" value="1"/>
</dbReference>
<dbReference type="GO" id="GO:0005506">
    <property type="term" value="F:iron ion binding"/>
    <property type="evidence" value="ECO:0007669"/>
    <property type="project" value="InterPro"/>
</dbReference>
<evidence type="ECO:0000256" key="5">
    <source>
        <dbReference type="ARBA" id="ARBA00023002"/>
    </source>
</evidence>
<keyword evidence="4 8" id="KW-0479">Metal-binding</keyword>
<keyword evidence="5 9" id="KW-0560">Oxidoreductase</keyword>
<keyword evidence="7 9" id="KW-0503">Monooxygenase</keyword>
<evidence type="ECO:0000256" key="8">
    <source>
        <dbReference type="PIRSR" id="PIRSR602401-1"/>
    </source>
</evidence>
<dbReference type="Pfam" id="PF00067">
    <property type="entry name" value="p450"/>
    <property type="match status" value="1"/>
</dbReference>
<comment type="caution">
    <text evidence="10">The sequence shown here is derived from an EMBL/GenBank/DDBJ whole genome shotgun (WGS) entry which is preliminary data.</text>
</comment>
<dbReference type="InterPro" id="IPR047146">
    <property type="entry name" value="Cyt_P450_E_CYP52_fungi"/>
</dbReference>
<dbReference type="AlphaFoldDB" id="A0A8T9BYM0"/>
<dbReference type="InterPro" id="IPR036396">
    <property type="entry name" value="Cyt_P450_sf"/>
</dbReference>
<dbReference type="GO" id="GO:0004497">
    <property type="term" value="F:monooxygenase activity"/>
    <property type="evidence" value="ECO:0007669"/>
    <property type="project" value="UniProtKB-KW"/>
</dbReference>
<reference evidence="10 11" key="1">
    <citation type="submission" date="2018-05" db="EMBL/GenBank/DDBJ databases">
        <title>Genome sequencing and assembly of the regulated plant pathogen Lachnellula willkommii and related sister species for the development of diagnostic species identification markers.</title>
        <authorList>
            <person name="Giroux E."/>
            <person name="Bilodeau G."/>
        </authorList>
    </citation>
    <scope>NUCLEOTIDE SEQUENCE [LARGE SCALE GENOMIC DNA]</scope>
    <source>
        <strain evidence="10 11">CBS 268.59</strain>
    </source>
</reference>